<evidence type="ECO:0000313" key="2">
    <source>
        <dbReference type="WBParaSite" id="L893_g9536.t1"/>
    </source>
</evidence>
<reference evidence="2" key="1">
    <citation type="submission" date="2016-11" db="UniProtKB">
        <authorList>
            <consortium name="WormBaseParasite"/>
        </authorList>
    </citation>
    <scope>IDENTIFICATION</scope>
</reference>
<protein>
    <submittedName>
        <fullName evidence="2">Uncharacterized protein</fullName>
    </submittedName>
</protein>
<name>A0A1I8AU76_9BILA</name>
<accession>A0A1I8AU76</accession>
<dbReference type="WBParaSite" id="L893_g9536.t1">
    <property type="protein sequence ID" value="L893_g9536.t1"/>
    <property type="gene ID" value="L893_g9536"/>
</dbReference>
<dbReference type="AlphaFoldDB" id="A0A1I8AU76"/>
<keyword evidence="1" id="KW-1185">Reference proteome</keyword>
<proteinExistence type="predicted"/>
<dbReference type="Proteomes" id="UP000095287">
    <property type="component" value="Unplaced"/>
</dbReference>
<evidence type="ECO:0000313" key="1">
    <source>
        <dbReference type="Proteomes" id="UP000095287"/>
    </source>
</evidence>
<organism evidence="1 2">
    <name type="scientific">Steinernema glaseri</name>
    <dbReference type="NCBI Taxonomy" id="37863"/>
    <lineage>
        <taxon>Eukaryota</taxon>
        <taxon>Metazoa</taxon>
        <taxon>Ecdysozoa</taxon>
        <taxon>Nematoda</taxon>
        <taxon>Chromadorea</taxon>
        <taxon>Rhabditida</taxon>
        <taxon>Tylenchina</taxon>
        <taxon>Panagrolaimomorpha</taxon>
        <taxon>Strongyloidoidea</taxon>
        <taxon>Steinernematidae</taxon>
        <taxon>Steinernema</taxon>
    </lineage>
</organism>
<sequence>MTLESPNGSKTQALGNAARRKLLHRVPRTKERAARRLDVATTLTDAKCSSWLETPCTWKRIDLFVSYAGEKGLKEEGSDWTRTTHQVQQTNDVMHFAQLQYTQCMRLANLKIMADSVKNTTKYAVYCPGPSNVDWNTGAVNIVRSSSLLTDMKKPPSPSLQLCRFTVLILTFHIRALYED</sequence>